<evidence type="ECO:0000313" key="2">
    <source>
        <dbReference type="Proteomes" id="UP000607653"/>
    </source>
</evidence>
<organism evidence="1 2">
    <name type="scientific">Nelumbo nucifera</name>
    <name type="common">Sacred lotus</name>
    <dbReference type="NCBI Taxonomy" id="4432"/>
    <lineage>
        <taxon>Eukaryota</taxon>
        <taxon>Viridiplantae</taxon>
        <taxon>Streptophyta</taxon>
        <taxon>Embryophyta</taxon>
        <taxon>Tracheophyta</taxon>
        <taxon>Spermatophyta</taxon>
        <taxon>Magnoliopsida</taxon>
        <taxon>Proteales</taxon>
        <taxon>Nelumbonaceae</taxon>
        <taxon>Nelumbo</taxon>
    </lineage>
</organism>
<name>A0A822YLV3_NELNU</name>
<gene>
    <name evidence="1" type="ORF">HUJ06_012421</name>
</gene>
<evidence type="ECO:0000313" key="1">
    <source>
        <dbReference type="EMBL" id="DAD33570.1"/>
    </source>
</evidence>
<dbReference type="Proteomes" id="UP000607653">
    <property type="component" value="Unassembled WGS sequence"/>
</dbReference>
<proteinExistence type="predicted"/>
<sequence length="177" mass="20999">MSINICKMINQMITSFFSGKKYEGGMGYRHIWAFSRALLTRKASRLIRNPYSLWSKLIKGKYFPYSTFWEATIGHKASQAWRSLLWGKDVLKKGCIWRIGNESSMRIWEDKWIPNQGNSQTYDQNRENCPLLQVQDLLTQHPRRWNMETNRQWFHPQEANVIQSIPISWGIQEDTII</sequence>
<reference evidence="1 2" key="1">
    <citation type="journal article" date="2020" name="Mol. Biol. Evol.">
        <title>Distinct Expression and Methylation Patterns for Genes with Different Fates following a Single Whole-Genome Duplication in Flowering Plants.</title>
        <authorList>
            <person name="Shi T."/>
            <person name="Rahmani R.S."/>
            <person name="Gugger P.F."/>
            <person name="Wang M."/>
            <person name="Li H."/>
            <person name="Zhang Y."/>
            <person name="Li Z."/>
            <person name="Wang Q."/>
            <person name="Van de Peer Y."/>
            <person name="Marchal K."/>
            <person name="Chen J."/>
        </authorList>
    </citation>
    <scope>NUCLEOTIDE SEQUENCE [LARGE SCALE GENOMIC DNA]</scope>
    <source>
        <tissue evidence="1">Leaf</tissue>
    </source>
</reference>
<protein>
    <submittedName>
        <fullName evidence="1">Uncharacterized protein</fullName>
    </submittedName>
</protein>
<keyword evidence="2" id="KW-1185">Reference proteome</keyword>
<dbReference type="AlphaFoldDB" id="A0A822YLV3"/>
<comment type="caution">
    <text evidence="1">The sequence shown here is derived from an EMBL/GenBank/DDBJ whole genome shotgun (WGS) entry which is preliminary data.</text>
</comment>
<dbReference type="EMBL" id="DUZY01000003">
    <property type="protein sequence ID" value="DAD33570.1"/>
    <property type="molecule type" value="Genomic_DNA"/>
</dbReference>
<accession>A0A822YLV3</accession>